<evidence type="ECO:0000313" key="2">
    <source>
        <dbReference type="Proteomes" id="UP001628646"/>
    </source>
</evidence>
<protein>
    <submittedName>
        <fullName evidence="1">DUF2889 domain-containing protein</fullName>
    </submittedName>
</protein>
<dbReference type="Pfam" id="PF11136">
    <property type="entry name" value="DUF2889"/>
    <property type="match status" value="1"/>
</dbReference>
<keyword evidence="2" id="KW-1185">Reference proteome</keyword>
<evidence type="ECO:0000313" key="1">
    <source>
        <dbReference type="EMBL" id="MFL8999035.1"/>
    </source>
</evidence>
<gene>
    <name evidence="1" type="ORF">ACJ8NA_10265</name>
</gene>
<dbReference type="RefSeq" id="WP_407801402.1">
    <property type="nucleotide sequence ID" value="NZ_JBJNUX010000012.1"/>
</dbReference>
<reference evidence="1 2" key="1">
    <citation type="submission" date="2024-12" db="EMBL/GenBank/DDBJ databases">
        <title>Pseudomonas species isolated from Lotus nodules promote plant growth.</title>
        <authorList>
            <person name="Yu Y.-H."/>
            <person name="Kurtenbach J."/>
            <person name="Crosbie D."/>
            <person name="Brachmann A."/>
            <person name="Marin M."/>
        </authorList>
    </citation>
    <scope>NUCLEOTIDE SEQUENCE [LARGE SCALE GENOMIC DNA]</scope>
    <source>
        <strain evidence="1 2">PLb11B</strain>
    </source>
</reference>
<dbReference type="InterPro" id="IPR021312">
    <property type="entry name" value="DUF2889"/>
</dbReference>
<dbReference type="EMBL" id="JBJNUY010000004">
    <property type="protein sequence ID" value="MFL8999035.1"/>
    <property type="molecule type" value="Genomic_DNA"/>
</dbReference>
<sequence length="205" mass="23024">MPVWRFHNDDKVSVMTVQINERATRRLLHTRNVVCSGYERSDGLYDIVGTLLDTKADDSDIFFKYVQAGEPFHQMRLTMTIDLDLVIHALTAHTDVGPTPYCAEISPVYTKLVGMKIGSGFKKRVLERVGGSLGCTHLTELLGPMATTAFQTTFFLQREAQKQKCCDDPAYQMPRPWVIGTCHAYRAEGEAVRLIWPQTLSSPVG</sequence>
<name>A0ABW8W169_9PSED</name>
<accession>A0ABW8W169</accession>
<dbReference type="Proteomes" id="UP001628646">
    <property type="component" value="Unassembled WGS sequence"/>
</dbReference>
<organism evidence="1 2">
    <name type="scientific">Pseudomonas azerbaijanorientalis</name>
    <dbReference type="NCBI Taxonomy" id="2842350"/>
    <lineage>
        <taxon>Bacteria</taxon>
        <taxon>Pseudomonadati</taxon>
        <taxon>Pseudomonadota</taxon>
        <taxon>Gammaproteobacteria</taxon>
        <taxon>Pseudomonadales</taxon>
        <taxon>Pseudomonadaceae</taxon>
        <taxon>Pseudomonas</taxon>
    </lineage>
</organism>
<comment type="caution">
    <text evidence="1">The sequence shown here is derived from an EMBL/GenBank/DDBJ whole genome shotgun (WGS) entry which is preliminary data.</text>
</comment>
<proteinExistence type="predicted"/>